<dbReference type="CDD" id="cd17041">
    <property type="entry name" value="Ubl_WDR48"/>
    <property type="match status" value="1"/>
</dbReference>
<feature type="region of interest" description="Disordered" evidence="5">
    <location>
        <begin position="1231"/>
        <end position="1273"/>
    </location>
</feature>
<evidence type="ECO:0000256" key="1">
    <source>
        <dbReference type="ARBA" id="ARBA00006917"/>
    </source>
</evidence>
<evidence type="ECO:0000256" key="2">
    <source>
        <dbReference type="ARBA" id="ARBA00022574"/>
    </source>
</evidence>
<dbReference type="Pfam" id="PF00400">
    <property type="entry name" value="WD40"/>
    <property type="match status" value="5"/>
</dbReference>
<name>A0AAD7U152_9APHY</name>
<dbReference type="InterPro" id="IPR021772">
    <property type="entry name" value="WDR48/Bun107"/>
</dbReference>
<dbReference type="GO" id="GO:0043130">
    <property type="term" value="F:ubiquitin binding"/>
    <property type="evidence" value="ECO:0007669"/>
    <property type="project" value="TreeGrafter"/>
</dbReference>
<feature type="repeat" description="WD" evidence="4">
    <location>
        <begin position="336"/>
        <end position="377"/>
    </location>
</feature>
<feature type="compositionally biased region" description="Basic and acidic residues" evidence="5">
    <location>
        <begin position="1262"/>
        <end position="1273"/>
    </location>
</feature>
<feature type="compositionally biased region" description="Low complexity" evidence="5">
    <location>
        <begin position="43"/>
        <end position="54"/>
    </location>
</feature>
<keyword evidence="3" id="KW-0677">Repeat</keyword>
<feature type="region of interest" description="Disordered" evidence="5">
    <location>
        <begin position="862"/>
        <end position="919"/>
    </location>
</feature>
<reference evidence="6" key="1">
    <citation type="submission" date="2022-11" db="EMBL/GenBank/DDBJ databases">
        <title>Genome Sequence of Cubamyces cubensis.</title>
        <authorList>
            <person name="Buettner E."/>
        </authorList>
    </citation>
    <scope>NUCLEOTIDE SEQUENCE</scope>
    <source>
        <strain evidence="6">MPL-01</strain>
    </source>
</reference>
<feature type="compositionally biased region" description="Basic and acidic residues" evidence="5">
    <location>
        <begin position="976"/>
        <end position="985"/>
    </location>
</feature>
<dbReference type="Pfam" id="PF11816">
    <property type="entry name" value="DUF3337"/>
    <property type="match status" value="1"/>
</dbReference>
<feature type="region of interest" description="Disordered" evidence="5">
    <location>
        <begin position="753"/>
        <end position="774"/>
    </location>
</feature>
<feature type="region of interest" description="Disordered" evidence="5">
    <location>
        <begin position="632"/>
        <end position="654"/>
    </location>
</feature>
<feature type="region of interest" description="Disordered" evidence="5">
    <location>
        <begin position="506"/>
        <end position="546"/>
    </location>
</feature>
<feature type="region of interest" description="Disordered" evidence="5">
    <location>
        <begin position="956"/>
        <end position="1093"/>
    </location>
</feature>
<dbReference type="PANTHER" id="PTHR19862:SF14">
    <property type="entry name" value="WD REPEAT-CONTAINING PROTEIN 48"/>
    <property type="match status" value="1"/>
</dbReference>
<feature type="repeat" description="WD" evidence="4">
    <location>
        <begin position="294"/>
        <end position="335"/>
    </location>
</feature>
<evidence type="ECO:0000256" key="5">
    <source>
        <dbReference type="SAM" id="MobiDB-lite"/>
    </source>
</evidence>
<organism evidence="6 7">
    <name type="scientific">Trametes cubensis</name>
    <dbReference type="NCBI Taxonomy" id="1111947"/>
    <lineage>
        <taxon>Eukaryota</taxon>
        <taxon>Fungi</taxon>
        <taxon>Dikarya</taxon>
        <taxon>Basidiomycota</taxon>
        <taxon>Agaricomycotina</taxon>
        <taxon>Agaricomycetes</taxon>
        <taxon>Polyporales</taxon>
        <taxon>Polyporaceae</taxon>
        <taxon>Trametes</taxon>
    </lineage>
</organism>
<keyword evidence="7" id="KW-1185">Reference proteome</keyword>
<dbReference type="Gene3D" id="2.130.10.10">
    <property type="entry name" value="YVTN repeat-like/Quinoprotein amine dehydrogenase"/>
    <property type="match status" value="2"/>
</dbReference>
<dbReference type="CDD" id="cd00200">
    <property type="entry name" value="WD40"/>
    <property type="match status" value="1"/>
</dbReference>
<comment type="similarity">
    <text evidence="1">Belongs to the WD repeat WDR48 family.</text>
</comment>
<protein>
    <recommendedName>
        <fullName evidence="8">WD40 repeat-like protein</fullName>
    </recommendedName>
</protein>
<dbReference type="InterPro" id="IPR051246">
    <property type="entry name" value="WDR48"/>
</dbReference>
<feature type="compositionally biased region" description="Polar residues" evidence="5">
    <location>
        <begin position="1031"/>
        <end position="1049"/>
    </location>
</feature>
<comment type="caution">
    <text evidence="6">The sequence shown here is derived from an EMBL/GenBank/DDBJ whole genome shotgun (WGS) entry which is preliminary data.</text>
</comment>
<feature type="compositionally biased region" description="Low complexity" evidence="5">
    <location>
        <begin position="1236"/>
        <end position="1251"/>
    </location>
</feature>
<feature type="repeat" description="WD" evidence="4">
    <location>
        <begin position="243"/>
        <end position="284"/>
    </location>
</feature>
<proteinExistence type="inferred from homology"/>
<evidence type="ECO:0000256" key="4">
    <source>
        <dbReference type="PROSITE-ProRule" id="PRU00221"/>
    </source>
</evidence>
<evidence type="ECO:0000256" key="3">
    <source>
        <dbReference type="ARBA" id="ARBA00022737"/>
    </source>
</evidence>
<dbReference type="InterPro" id="IPR020472">
    <property type="entry name" value="WD40_PAC1"/>
</dbReference>
<feature type="compositionally biased region" description="Low complexity" evidence="5">
    <location>
        <begin position="896"/>
        <end position="911"/>
    </location>
</feature>
<dbReference type="SUPFAM" id="SSF50978">
    <property type="entry name" value="WD40 repeat-like"/>
    <property type="match status" value="1"/>
</dbReference>
<dbReference type="PANTHER" id="PTHR19862">
    <property type="entry name" value="WD REPEAT-CONTAINING PROTEIN 48"/>
    <property type="match status" value="1"/>
</dbReference>
<evidence type="ECO:0000313" key="6">
    <source>
        <dbReference type="EMBL" id="KAJ8495544.1"/>
    </source>
</evidence>
<dbReference type="InterPro" id="IPR036322">
    <property type="entry name" value="WD40_repeat_dom_sf"/>
</dbReference>
<evidence type="ECO:0000313" key="7">
    <source>
        <dbReference type="Proteomes" id="UP001215151"/>
    </source>
</evidence>
<dbReference type="GO" id="GO:0000724">
    <property type="term" value="P:double-strand break repair via homologous recombination"/>
    <property type="evidence" value="ECO:0007669"/>
    <property type="project" value="TreeGrafter"/>
</dbReference>
<dbReference type="InterPro" id="IPR015943">
    <property type="entry name" value="WD40/YVTN_repeat-like_dom_sf"/>
</dbReference>
<dbReference type="PROSITE" id="PS50294">
    <property type="entry name" value="WD_REPEATS_REGION"/>
    <property type="match status" value="4"/>
</dbReference>
<gene>
    <name evidence="6" type="ORF">ONZ51_g1667</name>
</gene>
<feature type="region of interest" description="Disordered" evidence="5">
    <location>
        <begin position="1"/>
        <end position="59"/>
    </location>
</feature>
<dbReference type="PRINTS" id="PR00320">
    <property type="entry name" value="GPROTEINBRPT"/>
</dbReference>
<evidence type="ECO:0008006" key="8">
    <source>
        <dbReference type="Google" id="ProtNLM"/>
    </source>
</evidence>
<dbReference type="PROSITE" id="PS50082">
    <property type="entry name" value="WD_REPEATS_2"/>
    <property type="match status" value="4"/>
</dbReference>
<sequence length="1695" mass="184790">MAPSRRRVSYAIPPPSEPAPRLQLPPHGLPRNGTSGPLLIPASESTSSPPSHSTRVQHPRHRLGVSCLALDTSTQLVGRASPEGILYTSGRDGLVISWDLGIPMKRRTQRYGVTGRSLRRWEVMTNWADDVIEEEADEGEEYRSDGDVLGEVTGKARRRIPSNPSIPYEEQWETDMDAFQALKAHPPTTQFRQAVQMHSDWVNDILLCNYNQTLVSASSDGTIKAWSPHSHTHNSPLHEPTVVGSHTDYVRCLAYCREQQWFASGSFDRTIKLWDLATASAKADPLMVLHPPEAAGPKASIYALATDPYGSVVASGSPERVIRMWDPRSGKRIAKLVGHTDNIRAILISEDAKYLLTGSADASIKLWSLSSQRCLHTFTHHTESVWSLFSSHPALEVFYSGDRSGLVCKVDVEGCADVSEGECIVVCQDSGTDRPGTSGGEGINKIVVMDDNLLWTASGSSSVKRWSLPARRAVRAAALSAEGAVDSPVYSPPPLDTTRDYYSARSAKRNSFDIPGPRAKSPMRSSSGMYDHSRSNSPPLLKPHRISLTPSAASNTASLTIDPDLEIDPEREGEETWYGIPFDSLVRLTSPNDTGFGLSAPSMRGNDPEIATLYSAASVLSVPRMVRSPLPSAFSPPGSAQPPSALRSPSPIHSDTIHSRTRFGEETQTVHAIPRPRAAFDEREVAADAVPLRQEPDEVIHGEHGLVRCVMLNDRVHALTVDTAGEVAVWDVVRGICLGRYPSEDVAAASFSGSDMSTSAAGGSGSIMEKQRSPREALETVRERIEGEAVVASWSSLDTKTGVLTVHLNEKCFESEIYADEAGYGSERHFSEETRLNIGKWVLRNLFHGFIREEQRLAARRAREHASHEAAQQRLQRGGAPTHIDLVPNPSHTGRSRTSSDVSSRSAASTAPGPRSASIVVSPNMLPAVSPSISPAPRSSPLMTPLIPLHNHIRDSALSPIPQSPSTAEATPIPRGGREGQKHDPAATPAAGPPSSYPPGSNNDYFSLRTRRGSVSTSGTTPDDFSGWGSKPSSVPDSSGLATPSTPTMGSIMGRLKAFGKSTKRQASEPSGVATPGGTLTAPPSGATSGETFDTHIATKTPAQTLLSGPVTPPPSSEAPSLPLPPHTSIVISEEAPSGWVTLYRGNIATTGSDARQLEEVMPMWLLECLLQNKVPSIPITKLSFVLLPYKELDGEQLPELLNTAQSKLTASRFLRVRKLTNHVQDKLERIAMGMPSPASPASSATTPRSSFDTRSLASGRARSDHHEPRPKAEEQYEILCNDVVLPLDMTLAAVRQFVWRQSAELVMHYRRKSIRAHADARAGTQVVADRVRLARYVQSDIYGVLLVLVYCSIMIDDALCNGRFVMLTLSLHTRPSTRTHLVCGEMRSLADSLSDRRIVYVYMLWGKRTLTAWAWIFPSFKLPDSSCIAIKKGPWGCGRAARISPCSVIFIFSPGVPIGRLAHRIEKSKLEVRSARCSVPRQSTFRRTRDNMAAPRVPPSTICAVAYFLFDFFDAVEQLRHYLVPRGPTLASTRRCGIYVRRTHPKGTNLQYCPVVYNGAFRCQLQLMSSSETVAAAEAIIADPASNILHSLLSRLAGILRDYYVALPCVNQAVSQPLRDLRTITGNTGTVQEIQHLHGSYEPATMWLYAVKAEGEKHQLYGCLVLVSRPLMSNQLAGRWGVFEHTYEIEGLSE</sequence>
<dbReference type="Proteomes" id="UP001215151">
    <property type="component" value="Unassembled WGS sequence"/>
</dbReference>
<keyword evidence="2 4" id="KW-0853">WD repeat</keyword>
<dbReference type="InterPro" id="IPR001680">
    <property type="entry name" value="WD40_rpt"/>
</dbReference>
<feature type="repeat" description="WD" evidence="4">
    <location>
        <begin position="195"/>
        <end position="227"/>
    </location>
</feature>
<accession>A0AAD7U152</accession>
<dbReference type="SMART" id="SM00320">
    <property type="entry name" value="WD40"/>
    <property type="match status" value="8"/>
</dbReference>
<dbReference type="EMBL" id="JAPEVG010000023">
    <property type="protein sequence ID" value="KAJ8495544.1"/>
    <property type="molecule type" value="Genomic_DNA"/>
</dbReference>